<proteinExistence type="predicted"/>
<dbReference type="Gene3D" id="2.60.120.1130">
    <property type="match status" value="1"/>
</dbReference>
<gene>
    <name evidence="3" type="ORF">ICJ83_12090</name>
</gene>
<keyword evidence="4" id="KW-1185">Reference proteome</keyword>
<dbReference type="EMBL" id="JACVXB010000005">
    <property type="protein sequence ID" value="MBD0832875.1"/>
    <property type="molecule type" value="Genomic_DNA"/>
</dbReference>
<dbReference type="RefSeq" id="WP_188230663.1">
    <property type="nucleotide sequence ID" value="NZ_JACVXB010000005.1"/>
</dbReference>
<evidence type="ECO:0000259" key="2">
    <source>
        <dbReference type="Pfam" id="PF12969"/>
    </source>
</evidence>
<name>A0A8J6U855_9FLAO</name>
<dbReference type="Gene3D" id="2.60.40.3140">
    <property type="match status" value="1"/>
</dbReference>
<dbReference type="Proteomes" id="UP000600588">
    <property type="component" value="Unassembled WGS sequence"/>
</dbReference>
<dbReference type="InterPro" id="IPR024618">
    <property type="entry name" value="DUF3857"/>
</dbReference>
<evidence type="ECO:0000313" key="4">
    <source>
        <dbReference type="Proteomes" id="UP000600588"/>
    </source>
</evidence>
<evidence type="ECO:0000256" key="1">
    <source>
        <dbReference type="SAM" id="SignalP"/>
    </source>
</evidence>
<accession>A0A8J6U855</accession>
<comment type="caution">
    <text evidence="3">The sequence shown here is derived from an EMBL/GenBank/DDBJ whole genome shotgun (WGS) entry which is preliminary data.</text>
</comment>
<protein>
    <submittedName>
        <fullName evidence="3">DUF3857 domain-containing transglutaminase family protein</fullName>
    </submittedName>
</protein>
<evidence type="ECO:0000313" key="3">
    <source>
        <dbReference type="EMBL" id="MBD0832875.1"/>
    </source>
</evidence>
<feature type="domain" description="DUF3857" evidence="2">
    <location>
        <begin position="68"/>
        <end position="211"/>
    </location>
</feature>
<reference evidence="3 4" key="1">
    <citation type="submission" date="2020-09" db="EMBL/GenBank/DDBJ databases">
        <title>TT11 complete genome.</title>
        <authorList>
            <person name="Wu Z."/>
        </authorList>
    </citation>
    <scope>NUCLEOTIDE SEQUENCE [LARGE SCALE GENOMIC DNA]</scope>
    <source>
        <strain evidence="3 4">TT11</strain>
    </source>
</reference>
<keyword evidence="1" id="KW-0732">Signal</keyword>
<sequence>MKLSAIILFLSVSLFGFSQDYKFGKVSKEELKEQICNIDSTANAAFLYKNRHTHVEYEENQGFFYVVTDIHERIKIYNKEGFDYATKIIDLNVSGSDEESIQGLKAYTYNLDNGKVEDVKLEKDGIFETEKHKYLKQLSFTMPNIKEGCVIEYKYTVMSPFYWRVDDFYFQHDIPVKKVEARFDTPEYFNFKMVSKGYLPLAPDISRKSDRFTFNNKVRTSSNYNSTTTFESNTIDYMRIYNNYNFKNVPALRDESHVNNINNYRSAVLYELSYTKFPQAPIKYYATTWEDVVKTIYDSPSFGDELKKNNFYKDDIDALLAGVTQPEAKSAKIFQYVKSRMRWNKFIGKYTQEGLKKAYAKQEGNVADINLMLVSMLRYAGLQANPVLLSTRDNGVPMFPTLNGYNYVIAAIEIQDGLVLLDATSPNGLPNVLPIRALNWVGRLVRENKSSTTVDLYTKQKSKSNVSLLADLSSTGELNGNIRFMRSNYLAMDYRNHYFESDQETYLESLSNRFKNIEISDFKVTNAKNISKPVSETFKFTLESQADIINDKIFFSPLFFLKQKENPFKLEKREFPVDFSYPTSKQYKLAIKIPEGYKIESLPESVHLLLPENLGSFKFIVQTSGDGKIIHIVLDNVMNESIISPLYYADLKAYFSKLIEKQSEQIVLTKV</sequence>
<feature type="signal peptide" evidence="1">
    <location>
        <begin position="1"/>
        <end position="18"/>
    </location>
</feature>
<organism evidence="3 4">
    <name type="scientific">Aestuariibaculum sediminum</name>
    <dbReference type="NCBI Taxonomy" id="2770637"/>
    <lineage>
        <taxon>Bacteria</taxon>
        <taxon>Pseudomonadati</taxon>
        <taxon>Bacteroidota</taxon>
        <taxon>Flavobacteriia</taxon>
        <taxon>Flavobacteriales</taxon>
        <taxon>Flavobacteriaceae</taxon>
    </lineage>
</organism>
<feature type="chain" id="PRO_5035157145" evidence="1">
    <location>
        <begin position="19"/>
        <end position="671"/>
    </location>
</feature>
<dbReference type="Gene3D" id="3.10.620.30">
    <property type="match status" value="1"/>
</dbReference>
<dbReference type="Pfam" id="PF12969">
    <property type="entry name" value="DUF3857"/>
    <property type="match status" value="1"/>
</dbReference>
<dbReference type="AlphaFoldDB" id="A0A8J6U855"/>